<proteinExistence type="predicted"/>
<dbReference type="Pfam" id="PF07995">
    <property type="entry name" value="GSDH"/>
    <property type="match status" value="1"/>
</dbReference>
<sequence>MSSDFPHPSSQLSHKGIFFPNWRSLSTHVFALLFLGQVTGHADPNAAPAKDKEEYRRFALDHHGNPQLGRKLFADTRVACTKCHTIDGSSSNVGPDLASVGNKFSRTELMQAVLEPSSTIAVGYTTTIVETKSGEEFQGVVREDGSAWMDLMGPEKKVSRIDKRDIQGQRTSNVSLMPEGLQSSMSLEEFTDLIDYLSSLKLVSQDMAASGAPSSIPAIKQPIGIIPFQSEQHKFDHPCWFGQVPGLKNGFLILEHKKGRIWLLEKNGTTETKTLFADLHEEIRPGEATGLLGLAFHPGFRHNRKYYLQHQIQENGRISSVVIERQADASFKKDSGQASRRLIKIPCSTDVHSGGGIEFGPDGFLYIGMGDTGPQGDPQGHAQDLGQLLGKMLRLDVDHCTGDKLYAIPRDNPFLKQEGAQPEIWAYGFREPWRFTFDSKTGDLWLGDVGQDRVEEVDLVHCGGNYGWNVYEGTQKFSTHYGKEGASYQQPVFCYQRNYGASVTGGYVYRGNRRSSFYGVYIFGDFNSHRIWGLTQEKGELKEIRQLGMSPQGIASFGRDAKGELFIVGYEGNIYKLDLEQGDFR</sequence>
<evidence type="ECO:0000256" key="3">
    <source>
        <dbReference type="ARBA" id="ARBA00023004"/>
    </source>
</evidence>
<dbReference type="InterPro" id="IPR012938">
    <property type="entry name" value="Glc/Sorbosone_DH"/>
</dbReference>
<dbReference type="AlphaFoldDB" id="B9XPK1"/>
<keyword evidence="7" id="KW-1185">Reference proteome</keyword>
<reference evidence="6 7" key="1">
    <citation type="journal article" date="2011" name="J. Bacteriol.">
        <title>Genome sequence of 'Pedosphaera parvula' Ellin514, an aerobic Verrucomicrobial isolate from pasture soil.</title>
        <authorList>
            <person name="Kant R."/>
            <person name="van Passel M.W."/>
            <person name="Sangwan P."/>
            <person name="Palva A."/>
            <person name="Lucas S."/>
            <person name="Copeland A."/>
            <person name="Lapidus A."/>
            <person name="Glavina Del Rio T."/>
            <person name="Dalin E."/>
            <person name="Tice H."/>
            <person name="Bruce D."/>
            <person name="Goodwin L."/>
            <person name="Pitluck S."/>
            <person name="Chertkov O."/>
            <person name="Larimer F.W."/>
            <person name="Land M.L."/>
            <person name="Hauser L."/>
            <person name="Brettin T.S."/>
            <person name="Detter J.C."/>
            <person name="Han S."/>
            <person name="de Vos W.M."/>
            <person name="Janssen P.H."/>
            <person name="Smidt H."/>
        </authorList>
    </citation>
    <scope>NUCLEOTIDE SEQUENCE [LARGE SCALE GENOMIC DNA]</scope>
    <source>
        <strain evidence="6 7">Ellin514</strain>
    </source>
</reference>
<dbReference type="GO" id="GO:0020037">
    <property type="term" value="F:heme binding"/>
    <property type="evidence" value="ECO:0007669"/>
    <property type="project" value="InterPro"/>
</dbReference>
<organism evidence="6 7">
    <name type="scientific">Pedosphaera parvula (strain Ellin514)</name>
    <dbReference type="NCBI Taxonomy" id="320771"/>
    <lineage>
        <taxon>Bacteria</taxon>
        <taxon>Pseudomonadati</taxon>
        <taxon>Verrucomicrobiota</taxon>
        <taxon>Pedosphaerae</taxon>
        <taxon>Pedosphaerales</taxon>
        <taxon>Pedosphaeraceae</taxon>
        <taxon>Pedosphaera</taxon>
    </lineage>
</organism>
<keyword evidence="3 4" id="KW-0408">Iron</keyword>
<dbReference type="PANTHER" id="PTHR19328:SF75">
    <property type="entry name" value="ALDOSE SUGAR DEHYDROGENASE YLII"/>
    <property type="match status" value="1"/>
</dbReference>
<dbReference type="InterPro" id="IPR011042">
    <property type="entry name" value="6-blade_b-propeller_TolB-like"/>
</dbReference>
<dbReference type="SUPFAM" id="SSF46626">
    <property type="entry name" value="Cytochrome c"/>
    <property type="match status" value="1"/>
</dbReference>
<evidence type="ECO:0000256" key="4">
    <source>
        <dbReference type="PROSITE-ProRule" id="PRU00433"/>
    </source>
</evidence>
<dbReference type="GO" id="GO:0046872">
    <property type="term" value="F:metal ion binding"/>
    <property type="evidence" value="ECO:0007669"/>
    <property type="project" value="UniProtKB-KW"/>
</dbReference>
<protein>
    <submittedName>
        <fullName evidence="6">Heme-binding protein</fullName>
    </submittedName>
</protein>
<dbReference type="PANTHER" id="PTHR19328">
    <property type="entry name" value="HEDGEHOG-INTERACTING PROTEIN"/>
    <property type="match status" value="1"/>
</dbReference>
<feature type="domain" description="Cytochrome c" evidence="5">
    <location>
        <begin position="64"/>
        <end position="201"/>
    </location>
</feature>
<dbReference type="STRING" id="320771.Cflav_PD1429"/>
<dbReference type="InterPro" id="IPR036909">
    <property type="entry name" value="Cyt_c-like_dom_sf"/>
</dbReference>
<dbReference type="GO" id="GO:0009055">
    <property type="term" value="F:electron transfer activity"/>
    <property type="evidence" value="ECO:0007669"/>
    <property type="project" value="InterPro"/>
</dbReference>
<evidence type="ECO:0000256" key="2">
    <source>
        <dbReference type="ARBA" id="ARBA00022723"/>
    </source>
</evidence>
<name>B9XPK1_PEDPL</name>
<dbReference type="EMBL" id="ABOX02000047">
    <property type="protein sequence ID" value="EEF58229.1"/>
    <property type="molecule type" value="Genomic_DNA"/>
</dbReference>
<dbReference type="NCBIfam" id="TIGR02603">
    <property type="entry name" value="CxxCH_TIGR02603"/>
    <property type="match status" value="1"/>
</dbReference>
<evidence type="ECO:0000313" key="6">
    <source>
        <dbReference type="EMBL" id="EEF58229.1"/>
    </source>
</evidence>
<comment type="caution">
    <text evidence="6">The sequence shown here is derived from an EMBL/GenBank/DDBJ whole genome shotgun (WGS) entry which is preliminary data.</text>
</comment>
<gene>
    <name evidence="6" type="ORF">Cflav_PD1429</name>
</gene>
<accession>B9XPK1</accession>
<dbReference type="InterPro" id="IPR011041">
    <property type="entry name" value="Quinoprot_gluc/sorb_DH_b-prop"/>
</dbReference>
<dbReference type="InterPro" id="IPR013427">
    <property type="entry name" value="Haem-bd_dom_put"/>
</dbReference>
<keyword evidence="2 4" id="KW-0479">Metal-binding</keyword>
<dbReference type="Gene3D" id="1.10.760.10">
    <property type="entry name" value="Cytochrome c-like domain"/>
    <property type="match status" value="1"/>
</dbReference>
<dbReference type="Gene3D" id="2.120.10.30">
    <property type="entry name" value="TolB, C-terminal domain"/>
    <property type="match status" value="1"/>
</dbReference>
<evidence type="ECO:0000313" key="7">
    <source>
        <dbReference type="Proteomes" id="UP000003688"/>
    </source>
</evidence>
<evidence type="ECO:0000259" key="5">
    <source>
        <dbReference type="PROSITE" id="PS51007"/>
    </source>
</evidence>
<dbReference type="PROSITE" id="PS51007">
    <property type="entry name" value="CYTC"/>
    <property type="match status" value="1"/>
</dbReference>
<dbReference type="SUPFAM" id="SSF50952">
    <property type="entry name" value="Soluble quinoprotein glucose dehydrogenase"/>
    <property type="match status" value="1"/>
</dbReference>
<keyword evidence="1 4" id="KW-0349">Heme</keyword>
<evidence type="ECO:0000256" key="1">
    <source>
        <dbReference type="ARBA" id="ARBA00022617"/>
    </source>
</evidence>
<dbReference type="InterPro" id="IPR009056">
    <property type="entry name" value="Cyt_c-like_dom"/>
</dbReference>
<dbReference type="RefSeq" id="WP_007417737.1">
    <property type="nucleotide sequence ID" value="NZ_ABOX02000047.1"/>
</dbReference>
<dbReference type="OrthoDB" id="9770043at2"/>
<dbReference type="Proteomes" id="UP000003688">
    <property type="component" value="Unassembled WGS sequence"/>
</dbReference>